<dbReference type="RefSeq" id="WP_146654007.1">
    <property type="nucleotide sequence ID" value="NZ_CP012333.1"/>
</dbReference>
<dbReference type="KEGG" id="llu:AKJ09_09864"/>
<dbReference type="PATRIC" id="fig|1391654.3.peg.9993"/>
<organism evidence="1 2">
    <name type="scientific">Labilithrix luteola</name>
    <dbReference type="NCBI Taxonomy" id="1391654"/>
    <lineage>
        <taxon>Bacteria</taxon>
        <taxon>Pseudomonadati</taxon>
        <taxon>Myxococcota</taxon>
        <taxon>Polyangia</taxon>
        <taxon>Polyangiales</taxon>
        <taxon>Labilitrichaceae</taxon>
        <taxon>Labilithrix</taxon>
    </lineage>
</organism>
<dbReference type="AlphaFoldDB" id="A0A0K1QBP2"/>
<evidence type="ECO:0000313" key="1">
    <source>
        <dbReference type="EMBL" id="AKV03201.1"/>
    </source>
</evidence>
<keyword evidence="2" id="KW-1185">Reference proteome</keyword>
<name>A0A0K1QBP2_9BACT</name>
<reference evidence="1 2" key="1">
    <citation type="submission" date="2015-08" db="EMBL/GenBank/DDBJ databases">
        <authorList>
            <person name="Babu N.S."/>
            <person name="Beckwith C.J."/>
            <person name="Beseler K.G."/>
            <person name="Brison A."/>
            <person name="Carone J.V."/>
            <person name="Caskin T.P."/>
            <person name="Diamond M."/>
            <person name="Durham M.E."/>
            <person name="Foxe J.M."/>
            <person name="Go M."/>
            <person name="Henderson B.A."/>
            <person name="Jones I.B."/>
            <person name="McGettigan J.A."/>
            <person name="Micheletti S.J."/>
            <person name="Nasrallah M.E."/>
            <person name="Ortiz D."/>
            <person name="Piller C.R."/>
            <person name="Privatt S.R."/>
            <person name="Schneider S.L."/>
            <person name="Sharp S."/>
            <person name="Smith T.C."/>
            <person name="Stanton J.D."/>
            <person name="Ullery H.E."/>
            <person name="Wilson R.J."/>
            <person name="Serrano M.G."/>
            <person name="Buck G."/>
            <person name="Lee V."/>
            <person name="Wang Y."/>
            <person name="Carvalho R."/>
            <person name="Voegtly L."/>
            <person name="Shi R."/>
            <person name="Duckworth R."/>
            <person name="Johnson A."/>
            <person name="Loviza R."/>
            <person name="Walstead R."/>
            <person name="Shah Z."/>
            <person name="Kiflezghi M."/>
            <person name="Wade K."/>
            <person name="Ball S.L."/>
            <person name="Bradley K.W."/>
            <person name="Asai D.J."/>
            <person name="Bowman C.A."/>
            <person name="Russell D.A."/>
            <person name="Pope W.H."/>
            <person name="Jacobs-Sera D."/>
            <person name="Hendrix R.W."/>
            <person name="Hatfull G.F."/>
        </authorList>
    </citation>
    <scope>NUCLEOTIDE SEQUENCE [LARGE SCALE GENOMIC DNA]</scope>
    <source>
        <strain evidence="1 2">DSM 27648</strain>
    </source>
</reference>
<dbReference type="OrthoDB" id="292632at2"/>
<gene>
    <name evidence="1" type="ORF">AKJ09_09864</name>
</gene>
<dbReference type="EMBL" id="CP012333">
    <property type="protein sequence ID" value="AKV03201.1"/>
    <property type="molecule type" value="Genomic_DNA"/>
</dbReference>
<dbReference type="STRING" id="1391654.AKJ09_09864"/>
<proteinExistence type="predicted"/>
<dbReference type="Proteomes" id="UP000064967">
    <property type="component" value="Chromosome"/>
</dbReference>
<sequence length="429" mass="43887">MGIRTWLDSFFSPALLRYLGADLPQRGVISFEGTGVSVADDPANGATKVTIGPTATTPTASGFPRIVNGVMQAIASAVNLASSDVTGTLKAGNGGTGINAGQIASNPSKALVSKADGTGFDLVSVLDLSTGSLGQYLGPDGAGGALWLDFRTDAISHNGYRLSLATGNSTPSGDVIGASTLYLTPHTTTTIALFDGTLWRMRKSPEVSLSLASAGLTANRNYDVFAYWTGTALALELVAWATDSSRATAIVKPDGVPLKGTDLTRRYVGTVRTTGATTIEDSAAKRYVWNASNKEPRSVVSRETASSWAGVGAMVWRQSNGSPVNSFSYVTGDPALLEVDVMGEASYNTTGIPTVGVGVGIDGSAASSANVGGQLITANGMYTPLRASFRGALAAGLHTIYALEICSGPANTTFYGSSAGSGMVGKVLA</sequence>
<evidence type="ECO:0000313" key="2">
    <source>
        <dbReference type="Proteomes" id="UP000064967"/>
    </source>
</evidence>
<protein>
    <submittedName>
        <fullName evidence="1">Uncharacterized protein</fullName>
    </submittedName>
</protein>
<accession>A0A0K1QBP2</accession>